<evidence type="ECO:0000256" key="5">
    <source>
        <dbReference type="SAM" id="MobiDB-lite"/>
    </source>
</evidence>
<comment type="similarity">
    <text evidence="2">Belongs to the RxLR effector family.</text>
</comment>
<evidence type="ECO:0000313" key="9">
    <source>
        <dbReference type="Proteomes" id="UP000284657"/>
    </source>
</evidence>
<dbReference type="EMBL" id="MBDO02000449">
    <property type="protein sequence ID" value="RLN55241.1"/>
    <property type="molecule type" value="Genomic_DNA"/>
</dbReference>
<evidence type="ECO:0000313" key="8">
    <source>
        <dbReference type="Proteomes" id="UP000277300"/>
    </source>
</evidence>
<comment type="caution">
    <text evidence="6">The sequence shown here is derived from an EMBL/GenBank/DDBJ whole genome shotgun (WGS) entry which is preliminary data.</text>
</comment>
<dbReference type="EMBL" id="MBAD02001002">
    <property type="protein sequence ID" value="RLN60068.1"/>
    <property type="molecule type" value="Genomic_DNA"/>
</dbReference>
<evidence type="ECO:0000313" key="6">
    <source>
        <dbReference type="EMBL" id="RLN55241.1"/>
    </source>
</evidence>
<dbReference type="InterPro" id="IPR031825">
    <property type="entry name" value="RXLR"/>
</dbReference>
<keyword evidence="3" id="KW-0964">Secreted</keyword>
<dbReference type="Pfam" id="PF16810">
    <property type="entry name" value="RXLR"/>
    <property type="match status" value="1"/>
</dbReference>
<evidence type="ECO:0000313" key="7">
    <source>
        <dbReference type="EMBL" id="RLN60068.1"/>
    </source>
</evidence>
<dbReference type="GO" id="GO:0005576">
    <property type="term" value="C:extracellular region"/>
    <property type="evidence" value="ECO:0007669"/>
    <property type="project" value="UniProtKB-SubCell"/>
</dbReference>
<sequence length="584" mass="66849">MSAEGCRYEMDSGDYFSERFTVTQFEDIKSVKQIFDLLLFYFCNIEISISKKIGHITVREDGDNGSKNISVSTMDNGTKMESNTITFSEFYDHNKEKNKSGYGDFGIRLGTTGAAVAMRGQEQDWEENKSHSDQWEGSAQSTIEEEEAPVVKRKKKRGYRKATHTIRKEETERLRVELARLEAQMAELQRRAFAPNCDQDGTEDKCLYEKFLRHAVRKQQETFVEVQSVMTDFASCNIQAGSPIQREINLPRDDTSRRNALRAMKSLKLQDAREFFGRRLSHLSPLKSMSEDYRFENDEGDYWAVRFATSQFESAKSVKQVFDLVVYYLCNIEISVSEKMGHLTVREDDDNGEPGITHNRLVSVTGKGLRMESNAIVFSEYHEAEAGEQGGYGMIVVDFADEDKRYPYRPNERIRKDVNTVMEVRSVDDCRIGTSMRLHYFLLVAAATLLASTNVVSASIDSAQLATTTATDSAPAARSLAKGLNEGNGKRSLRTAKTVDDDDADEDDDDDDDDDDKDEEERVSTAKLLIYLDRDDFAFAKFKKWSNRKNPFTPNDFYSTYVNANEKWRPIYNKYYNWYKTAGY</sequence>
<name>A0A3F2RFE4_9STRA</name>
<dbReference type="Proteomes" id="UP000284657">
    <property type="component" value="Unassembled WGS sequence"/>
</dbReference>
<evidence type="ECO:0000256" key="3">
    <source>
        <dbReference type="ARBA" id="ARBA00022525"/>
    </source>
</evidence>
<evidence type="ECO:0000256" key="4">
    <source>
        <dbReference type="ARBA" id="ARBA00022729"/>
    </source>
</evidence>
<reference evidence="8 9" key="1">
    <citation type="submission" date="2018-07" db="EMBL/GenBank/DDBJ databases">
        <title>Genome sequencing of oomycete isolates from Chile give support for New Zealand origin for Phytophthora kernoviae and make available the first Nothophytophthora sp. genome.</title>
        <authorList>
            <person name="Studholme D.J."/>
            <person name="Sanfuentes E."/>
            <person name="Panda P."/>
            <person name="Hill R."/>
            <person name="Sambles C."/>
            <person name="Grant M."/>
            <person name="Williams N.M."/>
            <person name="Mcdougal R.L."/>
        </authorList>
    </citation>
    <scope>NUCLEOTIDE SEQUENCE [LARGE SCALE GENOMIC DNA]</scope>
    <source>
        <strain evidence="6">Chile6</strain>
        <strain evidence="7">Chile7</strain>
    </source>
</reference>
<accession>A0A3F2RFE4</accession>
<evidence type="ECO:0000256" key="1">
    <source>
        <dbReference type="ARBA" id="ARBA00004613"/>
    </source>
</evidence>
<organism evidence="6 8">
    <name type="scientific">Phytophthora kernoviae</name>
    <dbReference type="NCBI Taxonomy" id="325452"/>
    <lineage>
        <taxon>Eukaryota</taxon>
        <taxon>Sar</taxon>
        <taxon>Stramenopiles</taxon>
        <taxon>Oomycota</taxon>
        <taxon>Peronosporomycetes</taxon>
        <taxon>Peronosporales</taxon>
        <taxon>Peronosporaceae</taxon>
        <taxon>Phytophthora</taxon>
    </lineage>
</organism>
<feature type="compositionally biased region" description="Acidic residues" evidence="5">
    <location>
        <begin position="500"/>
        <end position="521"/>
    </location>
</feature>
<protein>
    <submittedName>
        <fullName evidence="6">Uncharacterized protein</fullName>
    </submittedName>
</protein>
<comment type="subcellular location">
    <subcellularLocation>
        <location evidence="1">Secreted</location>
    </subcellularLocation>
</comment>
<proteinExistence type="inferred from homology"/>
<evidence type="ECO:0000256" key="2">
    <source>
        <dbReference type="ARBA" id="ARBA00010400"/>
    </source>
</evidence>
<feature type="region of interest" description="Disordered" evidence="5">
    <location>
        <begin position="477"/>
        <end position="521"/>
    </location>
</feature>
<dbReference type="AlphaFoldDB" id="A0A3F2RFE4"/>
<dbReference type="Proteomes" id="UP000277300">
    <property type="component" value="Unassembled WGS sequence"/>
</dbReference>
<keyword evidence="4" id="KW-0732">Signal</keyword>
<dbReference type="OrthoDB" id="113712at2759"/>
<gene>
    <name evidence="7" type="ORF">BBJ29_007212</name>
    <name evidence="6" type="ORF">BBP00_00008586</name>
</gene>